<dbReference type="PRINTS" id="PR00082">
    <property type="entry name" value="GLFDHDRGNASE"/>
</dbReference>
<evidence type="ECO:0000256" key="8">
    <source>
        <dbReference type="RuleBase" id="RU004417"/>
    </source>
</evidence>
<dbReference type="PANTHER" id="PTHR11606">
    <property type="entry name" value="GLUTAMATE DEHYDROGENASE"/>
    <property type="match status" value="1"/>
</dbReference>
<dbReference type="AlphaFoldDB" id="A0A2P8HYI4"/>
<evidence type="ECO:0000256" key="5">
    <source>
        <dbReference type="PIRSR" id="PIRSR000185-1"/>
    </source>
</evidence>
<feature type="binding site" evidence="6">
    <location>
        <position position="233"/>
    </location>
    <ligand>
        <name>NAD(+)</name>
        <dbReference type="ChEBI" id="CHEBI:57540"/>
    </ligand>
</feature>
<keyword evidence="3 4" id="KW-0560">Oxidoreductase</keyword>
<feature type="site" description="Important for catalysis" evidence="7">
    <location>
        <position position="158"/>
    </location>
</feature>
<dbReference type="Pfam" id="PF00208">
    <property type="entry name" value="ELFV_dehydrog"/>
    <property type="match status" value="1"/>
</dbReference>
<evidence type="ECO:0000313" key="11">
    <source>
        <dbReference type="Proteomes" id="UP000242310"/>
    </source>
</evidence>
<dbReference type="InterPro" id="IPR006096">
    <property type="entry name" value="Glu/Leu/Phe/Val/Trp_DH_C"/>
</dbReference>
<evidence type="ECO:0000256" key="2">
    <source>
        <dbReference type="ARBA" id="ARBA00012896"/>
    </source>
</evidence>
<feature type="binding site" evidence="6">
    <location>
        <position position="202"/>
    </location>
    <ligand>
        <name>NAD(+)</name>
        <dbReference type="ChEBI" id="CHEBI:57540"/>
    </ligand>
</feature>
<keyword evidence="6" id="KW-0520">NAD</keyword>
<dbReference type="InterPro" id="IPR006095">
    <property type="entry name" value="Glu/Leu/Phe/Val/Trp_DH"/>
</dbReference>
<dbReference type="EMBL" id="PYAV01000001">
    <property type="protein sequence ID" value="PSL51291.1"/>
    <property type="molecule type" value="Genomic_DNA"/>
</dbReference>
<keyword evidence="6" id="KW-0547">Nucleotide-binding</keyword>
<evidence type="ECO:0000313" key="10">
    <source>
        <dbReference type="EMBL" id="PSL51291.1"/>
    </source>
</evidence>
<dbReference type="SUPFAM" id="SSF51735">
    <property type="entry name" value="NAD(P)-binding Rossmann-fold domains"/>
    <property type="match status" value="1"/>
</dbReference>
<dbReference type="InterPro" id="IPR014362">
    <property type="entry name" value="Glu_DH"/>
</dbReference>
<feature type="binding site" evidence="6">
    <location>
        <position position="361"/>
    </location>
    <ligand>
        <name>substrate</name>
    </ligand>
</feature>
<evidence type="ECO:0000256" key="4">
    <source>
        <dbReference type="PIRNR" id="PIRNR000185"/>
    </source>
</evidence>
<name>A0A2P8HYI4_9BACI</name>
<feature type="active site" description="Proton donor" evidence="5">
    <location>
        <position position="118"/>
    </location>
</feature>
<dbReference type="InterPro" id="IPR033922">
    <property type="entry name" value="NAD_bind_Glu_DH"/>
</dbReference>
<protein>
    <recommendedName>
        <fullName evidence="2 4">Glutamate dehydrogenase</fullName>
    </recommendedName>
</protein>
<dbReference type="Pfam" id="PF02812">
    <property type="entry name" value="ELFV_dehydrog_N"/>
    <property type="match status" value="1"/>
</dbReference>
<dbReference type="GO" id="GO:0000166">
    <property type="term" value="F:nucleotide binding"/>
    <property type="evidence" value="ECO:0007669"/>
    <property type="project" value="UniProtKB-KW"/>
</dbReference>
<feature type="binding site" evidence="6">
    <location>
        <position position="82"/>
    </location>
    <ligand>
        <name>substrate</name>
    </ligand>
</feature>
<dbReference type="Gene3D" id="3.40.50.720">
    <property type="entry name" value="NAD(P)-binding Rossmann-like Domain"/>
    <property type="match status" value="1"/>
</dbReference>
<evidence type="ECO:0000256" key="3">
    <source>
        <dbReference type="ARBA" id="ARBA00023002"/>
    </source>
</evidence>
<dbReference type="PIRSF" id="PIRSF000185">
    <property type="entry name" value="Glu_DH"/>
    <property type="match status" value="1"/>
</dbReference>
<dbReference type="PANTHER" id="PTHR11606:SF13">
    <property type="entry name" value="GLUTAMATE DEHYDROGENASE 1, MITOCHONDRIAL"/>
    <property type="match status" value="1"/>
</dbReference>
<dbReference type="Proteomes" id="UP000242310">
    <property type="component" value="Unassembled WGS sequence"/>
</dbReference>
<dbReference type="PROSITE" id="PS00074">
    <property type="entry name" value="GLFV_DEHYDROGENASE"/>
    <property type="match status" value="1"/>
</dbReference>
<dbReference type="CDD" id="cd01076">
    <property type="entry name" value="NAD_bind_1_Glu_DH"/>
    <property type="match status" value="1"/>
</dbReference>
<dbReference type="InterPro" id="IPR046346">
    <property type="entry name" value="Aminoacid_DH-like_N_sf"/>
</dbReference>
<dbReference type="InterPro" id="IPR006097">
    <property type="entry name" value="Glu/Leu/Phe/Val/Trp_DH_dimer"/>
</dbReference>
<evidence type="ECO:0000256" key="7">
    <source>
        <dbReference type="PIRSR" id="PIRSR000185-3"/>
    </source>
</evidence>
<organism evidence="10 11">
    <name type="scientific">Salsuginibacillus halophilus</name>
    <dbReference type="NCBI Taxonomy" id="517424"/>
    <lineage>
        <taxon>Bacteria</taxon>
        <taxon>Bacillati</taxon>
        <taxon>Bacillota</taxon>
        <taxon>Bacilli</taxon>
        <taxon>Bacillales</taxon>
        <taxon>Bacillaceae</taxon>
        <taxon>Salsuginibacillus</taxon>
    </lineage>
</organism>
<dbReference type="SMART" id="SM00839">
    <property type="entry name" value="ELFV_dehydrog"/>
    <property type="match status" value="1"/>
</dbReference>
<evidence type="ECO:0000256" key="6">
    <source>
        <dbReference type="PIRSR" id="PIRSR000185-2"/>
    </source>
</evidence>
<comment type="caution">
    <text evidence="10">The sequence shown here is derived from an EMBL/GenBank/DDBJ whole genome shotgun (WGS) entry which is preliminary data.</text>
</comment>
<comment type="similarity">
    <text evidence="1 4 8">Belongs to the Glu/Leu/Phe/Val dehydrogenases family.</text>
</comment>
<proteinExistence type="inferred from homology"/>
<dbReference type="InterPro" id="IPR033524">
    <property type="entry name" value="Glu/Leu/Phe/Val_DH_AS"/>
</dbReference>
<dbReference type="GO" id="GO:0004352">
    <property type="term" value="F:glutamate dehydrogenase (NAD+) activity"/>
    <property type="evidence" value="ECO:0007669"/>
    <property type="project" value="TreeGrafter"/>
</dbReference>
<feature type="binding site" evidence="6">
    <location>
        <position position="106"/>
    </location>
    <ligand>
        <name>substrate</name>
    </ligand>
</feature>
<keyword evidence="11" id="KW-1185">Reference proteome</keyword>
<accession>A0A2P8HYI4</accession>
<feature type="domain" description="Glutamate/phenylalanine/leucine/valine/L-tryptophan dehydrogenase C-terminal" evidence="9">
    <location>
        <begin position="195"/>
        <end position="425"/>
    </location>
</feature>
<dbReference type="SUPFAM" id="SSF53223">
    <property type="entry name" value="Aminoacid dehydrogenase-like, N-terminal domain"/>
    <property type="match status" value="1"/>
</dbReference>
<reference evidence="10 11" key="1">
    <citation type="submission" date="2018-03" db="EMBL/GenBank/DDBJ databases">
        <title>Genomic Encyclopedia of Type Strains, Phase III (KMG-III): the genomes of soil and plant-associated and newly described type strains.</title>
        <authorList>
            <person name="Whitman W."/>
        </authorList>
    </citation>
    <scope>NUCLEOTIDE SEQUENCE [LARGE SCALE GENOMIC DNA]</scope>
    <source>
        <strain evidence="10 11">CGMCC 1.07653</strain>
    </source>
</reference>
<evidence type="ECO:0000259" key="9">
    <source>
        <dbReference type="SMART" id="SM00839"/>
    </source>
</evidence>
<evidence type="ECO:0000256" key="1">
    <source>
        <dbReference type="ARBA" id="ARBA00006382"/>
    </source>
</evidence>
<dbReference type="Gene3D" id="3.40.50.10860">
    <property type="entry name" value="Leucine Dehydrogenase, chain A, domain 1"/>
    <property type="match status" value="1"/>
</dbReference>
<dbReference type="GO" id="GO:0006538">
    <property type="term" value="P:L-glutamate catabolic process"/>
    <property type="evidence" value="ECO:0007669"/>
    <property type="project" value="TreeGrafter"/>
</dbReference>
<dbReference type="RefSeq" id="WP_219899782.1">
    <property type="nucleotide sequence ID" value="NZ_PYAV01000001.1"/>
</dbReference>
<dbReference type="InterPro" id="IPR036291">
    <property type="entry name" value="NAD(P)-bd_dom_sf"/>
</dbReference>
<gene>
    <name evidence="10" type="ORF">B0H94_101204</name>
</gene>
<sequence>MTNENEQAEADITSQNDNPLHIVHELMKDSVQSLGYSDNVFRVLEKPLRLIEVSMRIRMNDGSIKNFTGYRSQHLDIFGPTKGGIRFHPSVTRDEVKALSIWMSLKSAILGLPLGGGKGGIIVNPEELTSEELEDLSRAYIRKLTPVIGPQKDIPAPDVNTNPEVMGWMMDEYDQLRGYNIPGMLTGKPLILGGSAGRLAATGRGVVLTIREAADVLNMDLSTSTAAIQGFGNVGSMTAKYLAELDVTVVAISEASGAIYQEDGIDIHELLEFIESGGVIGDYDKAEQLDPEEIFGLEVDIFIPAALENQITEKTAGQMQAKIVAEAANGPTTPAGDKVLEDKDVFVIPDILCNAGGVTVSYFEWVQNEMNYYWSEEDIHNKLEERMVDGFHNVLHMRNEKSTRMRQAAYMVGVAHIAEGLSARGWVKPGDLHQDRST</sequence>